<dbReference type="InterPro" id="IPR012382">
    <property type="entry name" value="CobI/CbiL"/>
</dbReference>
<accession>A0A5M8IAE4</accession>
<keyword evidence="4 9" id="KW-0489">Methyltransferase</keyword>
<evidence type="ECO:0000256" key="7">
    <source>
        <dbReference type="PIRNR" id="PIRNR036427"/>
    </source>
</evidence>
<dbReference type="Gene3D" id="3.40.1010.10">
    <property type="entry name" value="Cobalt-precorrin-4 Transmethylase, Domain 1"/>
    <property type="match status" value="1"/>
</dbReference>
<dbReference type="EMBL" id="VMRG01000001">
    <property type="protein sequence ID" value="KAA6232418.1"/>
    <property type="molecule type" value="Genomic_DNA"/>
</dbReference>
<gene>
    <name evidence="9" type="ORF">FP507_04450</name>
    <name evidence="10" type="ORF">GJ685_08110</name>
</gene>
<sequence>MAQLQGSITSVSLGPGDPDLITVKALRQLKGADLIYYPGTVEDGGVITGVAYDILKTYDLDSSCFRGILVPMSRSREAAEKRYDKAYASMLQAVGKGLLVVVVSVGDGGFYSTASAIVERALADGVECSMTPGIPAFIAAGSAARLPLALNDDSVVVLAQIDTLDELEKMLQEHQTVVVMKLSTVRDELLVFLERYRGAFLYAEKVGMAGQFLTTDTEALKGRIIPYFSLLVCSRRWSNNQL</sequence>
<proteinExistence type="inferred from homology"/>
<dbReference type="Gene3D" id="3.30.950.10">
    <property type="entry name" value="Methyltransferase, Cobalt-precorrin-4 Transmethylase, Domain 2"/>
    <property type="match status" value="1"/>
</dbReference>
<dbReference type="Proteomes" id="UP000489351">
    <property type="component" value="Unassembled WGS sequence"/>
</dbReference>
<organism evidence="9 11">
    <name type="scientific">Chlorobium phaeovibrioides</name>
    <dbReference type="NCBI Taxonomy" id="1094"/>
    <lineage>
        <taxon>Bacteria</taxon>
        <taxon>Pseudomonadati</taxon>
        <taxon>Chlorobiota</taxon>
        <taxon>Chlorobiia</taxon>
        <taxon>Chlorobiales</taxon>
        <taxon>Chlorobiaceae</taxon>
        <taxon>Chlorobium/Pelodictyon group</taxon>
        <taxon>Chlorobium</taxon>
    </lineage>
</organism>
<dbReference type="AlphaFoldDB" id="A0A5M8IAE4"/>
<dbReference type="InterPro" id="IPR003043">
    <property type="entry name" value="Uropor_MeTrfase_CS"/>
</dbReference>
<evidence type="ECO:0000256" key="4">
    <source>
        <dbReference type="ARBA" id="ARBA00022603"/>
    </source>
</evidence>
<dbReference type="InterPro" id="IPR014776">
    <property type="entry name" value="4pyrrole_Mease_sub2"/>
</dbReference>
<dbReference type="CDD" id="cd11645">
    <property type="entry name" value="Precorrin_2_C20_MT"/>
    <property type="match status" value="1"/>
</dbReference>
<keyword evidence="12" id="KW-1185">Reference proteome</keyword>
<dbReference type="PROSITE" id="PS00839">
    <property type="entry name" value="SUMT_1"/>
    <property type="match status" value="1"/>
</dbReference>
<evidence type="ECO:0000313" key="11">
    <source>
        <dbReference type="Proteomes" id="UP000327458"/>
    </source>
</evidence>
<keyword evidence="6" id="KW-0949">S-adenosyl-L-methionine</keyword>
<comment type="similarity">
    <text evidence="2 7">Belongs to the precorrin methyltransferase family.</text>
</comment>
<name>A0A5M8IAE4_CHLPH</name>
<dbReference type="GO" id="GO:0009236">
    <property type="term" value="P:cobalamin biosynthetic process"/>
    <property type="evidence" value="ECO:0007669"/>
    <property type="project" value="UniProtKB-UniRule"/>
</dbReference>
<evidence type="ECO:0000256" key="3">
    <source>
        <dbReference type="ARBA" id="ARBA00022573"/>
    </source>
</evidence>
<reference evidence="9 11" key="1">
    <citation type="submission" date="2019-07" db="EMBL/GenBank/DDBJ databases">
        <title>Draft genome Sequence of Chlorobium phaeovibrioides sp. strain PhvTcv-s14, from the Phylum Chlorobi.</title>
        <authorList>
            <person name="Babenko V."/>
            <person name="Boldyreva D."/>
            <person name="Kanygina A."/>
            <person name="Selezneva O."/>
            <person name="Akopiyan T."/>
            <person name="Lunina O."/>
        </authorList>
    </citation>
    <scope>NUCLEOTIDE SEQUENCE [LARGE SCALE GENOMIC DNA]</scope>
    <source>
        <strain evidence="9 11">GrTcv12</strain>
    </source>
</reference>
<reference evidence="10 12" key="2">
    <citation type="submission" date="2019-11" db="EMBL/GenBank/DDBJ databases">
        <title>Green- and brown-colored morphotypes of Chlorobia in the stratified aquatic ecosystems of Kandalaksha Gulf (White Sea): A model for study of the accessory genome evolution.</title>
        <authorList>
            <person name="Grouzdev D.S."/>
        </authorList>
    </citation>
    <scope>NUCLEOTIDE SEQUENCE [LARGE SCALE GENOMIC DNA]</scope>
    <source>
        <strain evidence="10 12">ZM</strain>
    </source>
</reference>
<dbReference type="InterPro" id="IPR014777">
    <property type="entry name" value="4pyrrole_Mease_sub1"/>
</dbReference>
<dbReference type="Pfam" id="PF00590">
    <property type="entry name" value="TP_methylase"/>
    <property type="match status" value="1"/>
</dbReference>
<comment type="pathway">
    <text evidence="1">Cofactor biosynthesis; adenosylcobalamin biosynthesis.</text>
</comment>
<dbReference type="InterPro" id="IPR035996">
    <property type="entry name" value="4pyrrol_Methylase_sf"/>
</dbReference>
<dbReference type="SUPFAM" id="SSF53790">
    <property type="entry name" value="Tetrapyrrole methylase"/>
    <property type="match status" value="1"/>
</dbReference>
<dbReference type="PIRSF" id="PIRSF036427">
    <property type="entry name" value="Precrrn-2_mtase"/>
    <property type="match status" value="1"/>
</dbReference>
<evidence type="ECO:0000256" key="6">
    <source>
        <dbReference type="ARBA" id="ARBA00022691"/>
    </source>
</evidence>
<dbReference type="InterPro" id="IPR000878">
    <property type="entry name" value="4pyrrol_Mease"/>
</dbReference>
<dbReference type="GO" id="GO:0032259">
    <property type="term" value="P:methylation"/>
    <property type="evidence" value="ECO:0007669"/>
    <property type="project" value="UniProtKB-KW"/>
</dbReference>
<evidence type="ECO:0000313" key="12">
    <source>
        <dbReference type="Proteomes" id="UP000489351"/>
    </source>
</evidence>
<comment type="caution">
    <text evidence="9">The sequence shown here is derived from an EMBL/GenBank/DDBJ whole genome shotgun (WGS) entry which is preliminary data.</text>
</comment>
<dbReference type="EMBL" id="WUBZ01000031">
    <property type="protein sequence ID" value="MWV55016.1"/>
    <property type="molecule type" value="Genomic_DNA"/>
</dbReference>
<evidence type="ECO:0000256" key="1">
    <source>
        <dbReference type="ARBA" id="ARBA00004953"/>
    </source>
</evidence>
<keyword evidence="5 9" id="KW-0808">Transferase</keyword>
<dbReference type="PANTHER" id="PTHR43467:SF2">
    <property type="entry name" value="COBALT-PRECORRIN-2 C(20)-METHYLTRANSFERASE"/>
    <property type="match status" value="1"/>
</dbReference>
<evidence type="ECO:0000259" key="8">
    <source>
        <dbReference type="Pfam" id="PF00590"/>
    </source>
</evidence>
<dbReference type="RefSeq" id="WP_149997911.1">
    <property type="nucleotide sequence ID" value="NZ_CP041698.1"/>
</dbReference>
<dbReference type="Proteomes" id="UP000327458">
    <property type="component" value="Unassembled WGS sequence"/>
</dbReference>
<evidence type="ECO:0000313" key="9">
    <source>
        <dbReference type="EMBL" id="KAA6232418.1"/>
    </source>
</evidence>
<dbReference type="GO" id="GO:0030788">
    <property type="term" value="F:precorrin-2 C20-methyltransferase activity"/>
    <property type="evidence" value="ECO:0007669"/>
    <property type="project" value="InterPro"/>
</dbReference>
<protein>
    <submittedName>
        <fullName evidence="9">Precorrin-2 C(20)-methyltransferase</fullName>
    </submittedName>
</protein>
<feature type="domain" description="Tetrapyrrole methylase" evidence="8">
    <location>
        <begin position="8"/>
        <end position="217"/>
    </location>
</feature>
<keyword evidence="3" id="KW-0169">Cobalamin biosynthesis</keyword>
<evidence type="ECO:0000313" key="10">
    <source>
        <dbReference type="EMBL" id="MWV55016.1"/>
    </source>
</evidence>
<evidence type="ECO:0000256" key="5">
    <source>
        <dbReference type="ARBA" id="ARBA00022679"/>
    </source>
</evidence>
<dbReference type="PANTHER" id="PTHR43467">
    <property type="entry name" value="COBALT-PRECORRIN-2 C(20)-METHYLTRANSFERASE"/>
    <property type="match status" value="1"/>
</dbReference>
<evidence type="ECO:0000256" key="2">
    <source>
        <dbReference type="ARBA" id="ARBA00005879"/>
    </source>
</evidence>